<sequence>MVDRQEVVMSIMRSQCSNWTRQKITKGIRVDGPIRGALEYEIVQVVDTGPILRDMAFSVDHKHLYLMSDKQNLWLGKREPPSLSDRILPLALPHQVAQESIPIHNP</sequence>
<keyword evidence="2" id="KW-1185">Reference proteome</keyword>
<gene>
    <name evidence="1" type="ORF">PODLI_1B033089</name>
</gene>
<accession>A0AA35PJ18</accession>
<proteinExistence type="predicted"/>
<evidence type="ECO:0000313" key="1">
    <source>
        <dbReference type="EMBL" id="CAI5786547.1"/>
    </source>
</evidence>
<evidence type="ECO:0000313" key="2">
    <source>
        <dbReference type="Proteomes" id="UP001178461"/>
    </source>
</evidence>
<reference evidence="1" key="1">
    <citation type="submission" date="2022-12" db="EMBL/GenBank/DDBJ databases">
        <authorList>
            <person name="Alioto T."/>
            <person name="Alioto T."/>
            <person name="Gomez Garrido J."/>
        </authorList>
    </citation>
    <scope>NUCLEOTIDE SEQUENCE</scope>
</reference>
<protein>
    <submittedName>
        <fullName evidence="1">Uncharacterized protein</fullName>
    </submittedName>
</protein>
<dbReference type="Proteomes" id="UP001178461">
    <property type="component" value="Chromosome 10"/>
</dbReference>
<dbReference type="AlphaFoldDB" id="A0AA35PJ18"/>
<dbReference type="EMBL" id="OX395135">
    <property type="protein sequence ID" value="CAI5786547.1"/>
    <property type="molecule type" value="Genomic_DNA"/>
</dbReference>
<organism evidence="1 2">
    <name type="scientific">Podarcis lilfordi</name>
    <name type="common">Lilford's wall lizard</name>
    <dbReference type="NCBI Taxonomy" id="74358"/>
    <lineage>
        <taxon>Eukaryota</taxon>
        <taxon>Metazoa</taxon>
        <taxon>Chordata</taxon>
        <taxon>Craniata</taxon>
        <taxon>Vertebrata</taxon>
        <taxon>Euteleostomi</taxon>
        <taxon>Lepidosauria</taxon>
        <taxon>Squamata</taxon>
        <taxon>Bifurcata</taxon>
        <taxon>Unidentata</taxon>
        <taxon>Episquamata</taxon>
        <taxon>Laterata</taxon>
        <taxon>Lacertibaenia</taxon>
        <taxon>Lacertidae</taxon>
        <taxon>Podarcis</taxon>
    </lineage>
</organism>
<name>A0AA35PJ18_9SAUR</name>